<proteinExistence type="inferred from homology"/>
<gene>
    <name evidence="3 5" type="primary">coaE</name>
    <name evidence="5" type="ORF">GCM10023171_26190</name>
</gene>
<evidence type="ECO:0000256" key="3">
    <source>
        <dbReference type="HAMAP-Rule" id="MF_00376"/>
    </source>
</evidence>
<keyword evidence="3" id="KW-0173">Coenzyme A biosynthesis</keyword>
<sequence>MKLIAVTGGIGAGKSTISRGLRERGAHIVDADATARQVVDPADPRGPRVLAAIADVLGAEVREPDGTLNRERVAAVIFRDDDLRRRYNAIIHPEIMQATAEEIDTHRGSDHIVVHEIPLLNAETEALPWTYDLVVTVEADAAERMRRLQDDRGYTAEHAAARVAAQGGEDLRLAIADVVIRTDGTLADTERSVDELWRRLND</sequence>
<evidence type="ECO:0000256" key="1">
    <source>
        <dbReference type="ARBA" id="ARBA00022741"/>
    </source>
</evidence>
<organism evidence="5 6">
    <name type="scientific">Microbacterium panaciterrae</name>
    <dbReference type="NCBI Taxonomy" id="985759"/>
    <lineage>
        <taxon>Bacteria</taxon>
        <taxon>Bacillati</taxon>
        <taxon>Actinomycetota</taxon>
        <taxon>Actinomycetes</taxon>
        <taxon>Micrococcales</taxon>
        <taxon>Microbacteriaceae</taxon>
        <taxon>Microbacterium</taxon>
    </lineage>
</organism>
<keyword evidence="3" id="KW-0963">Cytoplasm</keyword>
<comment type="subcellular location">
    <subcellularLocation>
        <location evidence="3">Cytoplasm</location>
    </subcellularLocation>
</comment>
<dbReference type="EC" id="2.7.1.24" evidence="3 4"/>
<keyword evidence="1 3" id="KW-0547">Nucleotide-binding</keyword>
<keyword evidence="6" id="KW-1185">Reference proteome</keyword>
<dbReference type="InterPro" id="IPR027417">
    <property type="entry name" value="P-loop_NTPase"/>
</dbReference>
<feature type="binding site" evidence="3">
    <location>
        <begin position="11"/>
        <end position="16"/>
    </location>
    <ligand>
        <name>ATP</name>
        <dbReference type="ChEBI" id="CHEBI:30616"/>
    </ligand>
</feature>
<comment type="pathway">
    <text evidence="3">Cofactor biosynthesis; coenzyme A biosynthesis; CoA from (R)-pantothenate: step 5/5.</text>
</comment>
<dbReference type="InterPro" id="IPR001977">
    <property type="entry name" value="Depp_CoAkinase"/>
</dbReference>
<comment type="caution">
    <text evidence="5">The sequence shown here is derived from an EMBL/GenBank/DDBJ whole genome shotgun (WGS) entry which is preliminary data.</text>
</comment>
<keyword evidence="2 3" id="KW-0067">ATP-binding</keyword>
<reference evidence="6" key="1">
    <citation type="journal article" date="2019" name="Int. J. Syst. Evol. Microbiol.">
        <title>The Global Catalogue of Microorganisms (GCM) 10K type strain sequencing project: providing services to taxonomists for standard genome sequencing and annotation.</title>
        <authorList>
            <consortium name="The Broad Institute Genomics Platform"/>
            <consortium name="The Broad Institute Genome Sequencing Center for Infectious Disease"/>
            <person name="Wu L."/>
            <person name="Ma J."/>
        </authorList>
    </citation>
    <scope>NUCLEOTIDE SEQUENCE [LARGE SCALE GENOMIC DNA]</scope>
    <source>
        <strain evidence="6">JCM 17839</strain>
    </source>
</reference>
<comment type="similarity">
    <text evidence="3">Belongs to the CoaE family.</text>
</comment>
<dbReference type="PANTHER" id="PTHR10695">
    <property type="entry name" value="DEPHOSPHO-COA KINASE-RELATED"/>
    <property type="match status" value="1"/>
</dbReference>
<dbReference type="Proteomes" id="UP001500731">
    <property type="component" value="Unassembled WGS sequence"/>
</dbReference>
<keyword evidence="3 5" id="KW-0418">Kinase</keyword>
<dbReference type="PANTHER" id="PTHR10695:SF46">
    <property type="entry name" value="BIFUNCTIONAL COENZYME A SYNTHASE-RELATED"/>
    <property type="match status" value="1"/>
</dbReference>
<dbReference type="Pfam" id="PF01121">
    <property type="entry name" value="CoaE"/>
    <property type="match status" value="1"/>
</dbReference>
<evidence type="ECO:0000256" key="4">
    <source>
        <dbReference type="NCBIfam" id="TIGR00152"/>
    </source>
</evidence>
<evidence type="ECO:0000313" key="6">
    <source>
        <dbReference type="Proteomes" id="UP001500731"/>
    </source>
</evidence>
<dbReference type="HAMAP" id="MF_00376">
    <property type="entry name" value="Dephospho_CoA_kinase"/>
    <property type="match status" value="1"/>
</dbReference>
<dbReference type="CDD" id="cd02022">
    <property type="entry name" value="DPCK"/>
    <property type="match status" value="1"/>
</dbReference>
<dbReference type="NCBIfam" id="TIGR00152">
    <property type="entry name" value="dephospho-CoA kinase"/>
    <property type="match status" value="1"/>
</dbReference>
<dbReference type="RefSeq" id="WP_345187656.1">
    <property type="nucleotide sequence ID" value="NZ_BAABGP010000018.1"/>
</dbReference>
<comment type="function">
    <text evidence="3">Catalyzes the phosphorylation of the 3'-hydroxyl group of dephosphocoenzyme A to form coenzyme A.</text>
</comment>
<dbReference type="PROSITE" id="PS51219">
    <property type="entry name" value="DPCK"/>
    <property type="match status" value="1"/>
</dbReference>
<dbReference type="SUPFAM" id="SSF52540">
    <property type="entry name" value="P-loop containing nucleoside triphosphate hydrolases"/>
    <property type="match status" value="1"/>
</dbReference>
<accession>A0ABP8PLA1</accession>
<dbReference type="GO" id="GO:0016301">
    <property type="term" value="F:kinase activity"/>
    <property type="evidence" value="ECO:0007669"/>
    <property type="project" value="UniProtKB-KW"/>
</dbReference>
<name>A0ABP8PLA1_9MICO</name>
<protein>
    <recommendedName>
        <fullName evidence="3 4">Dephospho-CoA kinase</fullName>
        <ecNumber evidence="3 4">2.7.1.24</ecNumber>
    </recommendedName>
    <alternativeName>
        <fullName evidence="3">Dephosphocoenzyme A kinase</fullName>
    </alternativeName>
</protein>
<dbReference type="EMBL" id="BAABGP010000018">
    <property type="protein sequence ID" value="GAA4487823.1"/>
    <property type="molecule type" value="Genomic_DNA"/>
</dbReference>
<keyword evidence="3" id="KW-0808">Transferase</keyword>
<evidence type="ECO:0000256" key="2">
    <source>
        <dbReference type="ARBA" id="ARBA00022840"/>
    </source>
</evidence>
<evidence type="ECO:0000313" key="5">
    <source>
        <dbReference type="EMBL" id="GAA4487823.1"/>
    </source>
</evidence>
<dbReference type="Gene3D" id="3.40.50.300">
    <property type="entry name" value="P-loop containing nucleotide triphosphate hydrolases"/>
    <property type="match status" value="1"/>
</dbReference>
<comment type="catalytic activity">
    <reaction evidence="3">
        <text>3'-dephospho-CoA + ATP = ADP + CoA + H(+)</text>
        <dbReference type="Rhea" id="RHEA:18245"/>
        <dbReference type="ChEBI" id="CHEBI:15378"/>
        <dbReference type="ChEBI" id="CHEBI:30616"/>
        <dbReference type="ChEBI" id="CHEBI:57287"/>
        <dbReference type="ChEBI" id="CHEBI:57328"/>
        <dbReference type="ChEBI" id="CHEBI:456216"/>
        <dbReference type="EC" id="2.7.1.24"/>
    </reaction>
</comment>